<proteinExistence type="inferred from homology"/>
<dbReference type="AlphaFoldDB" id="A0A934NIS0"/>
<dbReference type="InterPro" id="IPR023996">
    <property type="entry name" value="TonB-dep_OMP_SusC/RagA"/>
</dbReference>
<dbReference type="Pfam" id="PF00593">
    <property type="entry name" value="TonB_dep_Rec_b-barrel"/>
    <property type="match status" value="1"/>
</dbReference>
<dbReference type="EMBL" id="JAEHJZ010000047">
    <property type="protein sequence ID" value="MBJ7882481.1"/>
    <property type="molecule type" value="Genomic_DNA"/>
</dbReference>
<organism evidence="6 7">
    <name type="scientific">Gelidibacter salicanalis</name>
    <dbReference type="NCBI Taxonomy" id="291193"/>
    <lineage>
        <taxon>Bacteria</taxon>
        <taxon>Pseudomonadati</taxon>
        <taxon>Bacteroidota</taxon>
        <taxon>Flavobacteriia</taxon>
        <taxon>Flavobacteriales</taxon>
        <taxon>Flavobacteriaceae</taxon>
        <taxon>Gelidibacter</taxon>
    </lineage>
</organism>
<feature type="domain" description="TonB-dependent receptor plug" evidence="5">
    <location>
        <begin position="210"/>
        <end position="314"/>
    </location>
</feature>
<dbReference type="Pfam" id="PF07715">
    <property type="entry name" value="Plug"/>
    <property type="match status" value="1"/>
</dbReference>
<keyword evidence="7" id="KW-1185">Reference proteome</keyword>
<dbReference type="InterPro" id="IPR000531">
    <property type="entry name" value="Beta-barrel_TonB"/>
</dbReference>
<keyword evidence="1" id="KW-0812">Transmembrane</keyword>
<comment type="caution">
    <text evidence="6">The sequence shown here is derived from an EMBL/GenBank/DDBJ whole genome shotgun (WGS) entry which is preliminary data.</text>
</comment>
<keyword evidence="2" id="KW-0798">TonB box</keyword>
<dbReference type="Gene3D" id="2.60.40.1120">
    <property type="entry name" value="Carboxypeptidase-like, regulatory domain"/>
    <property type="match status" value="1"/>
</dbReference>
<keyword evidence="1 2" id="KW-0472">Membrane</keyword>
<evidence type="ECO:0000256" key="1">
    <source>
        <dbReference type="PROSITE-ProRule" id="PRU01360"/>
    </source>
</evidence>
<dbReference type="NCBIfam" id="TIGR04057">
    <property type="entry name" value="SusC_RagA_signa"/>
    <property type="match status" value="1"/>
</dbReference>
<comment type="similarity">
    <text evidence="1 2">Belongs to the TonB-dependent receptor family.</text>
</comment>
<keyword evidence="1" id="KW-0998">Cell outer membrane</keyword>
<evidence type="ECO:0000259" key="5">
    <source>
        <dbReference type="Pfam" id="PF07715"/>
    </source>
</evidence>
<gene>
    <name evidence="6" type="ORF">JEM65_17740</name>
</gene>
<dbReference type="PROSITE" id="PS52016">
    <property type="entry name" value="TONB_DEPENDENT_REC_3"/>
    <property type="match status" value="1"/>
</dbReference>
<dbReference type="InterPro" id="IPR039426">
    <property type="entry name" value="TonB-dep_rcpt-like"/>
</dbReference>
<evidence type="ECO:0000256" key="2">
    <source>
        <dbReference type="RuleBase" id="RU003357"/>
    </source>
</evidence>
<dbReference type="InterPro" id="IPR037066">
    <property type="entry name" value="Plug_dom_sf"/>
</dbReference>
<evidence type="ECO:0000256" key="3">
    <source>
        <dbReference type="SAM" id="SignalP"/>
    </source>
</evidence>
<evidence type="ECO:0000313" key="6">
    <source>
        <dbReference type="EMBL" id="MBJ7882481.1"/>
    </source>
</evidence>
<dbReference type="InterPro" id="IPR023997">
    <property type="entry name" value="TonB-dep_OMP_SusC/RagA_CS"/>
</dbReference>
<comment type="subcellular location">
    <subcellularLocation>
        <location evidence="1">Cell outer membrane</location>
        <topology evidence="1">Multi-pass membrane protein</topology>
    </subcellularLocation>
</comment>
<evidence type="ECO:0000313" key="7">
    <source>
        <dbReference type="Proteomes" id="UP000662373"/>
    </source>
</evidence>
<dbReference type="NCBIfam" id="TIGR04056">
    <property type="entry name" value="OMP_RagA_SusC"/>
    <property type="match status" value="1"/>
</dbReference>
<feature type="chain" id="PRO_5037334864" evidence="3">
    <location>
        <begin position="17"/>
        <end position="1177"/>
    </location>
</feature>
<dbReference type="Gene3D" id="2.170.130.10">
    <property type="entry name" value="TonB-dependent receptor, plug domain"/>
    <property type="match status" value="1"/>
</dbReference>
<dbReference type="InterPro" id="IPR012910">
    <property type="entry name" value="Plug_dom"/>
</dbReference>
<keyword evidence="1" id="KW-1134">Transmembrane beta strand</keyword>
<evidence type="ECO:0000259" key="4">
    <source>
        <dbReference type="Pfam" id="PF00593"/>
    </source>
</evidence>
<feature type="domain" description="TonB-dependent receptor-like beta-barrel" evidence="4">
    <location>
        <begin position="530"/>
        <end position="983"/>
    </location>
</feature>
<dbReference type="SUPFAM" id="SSF56935">
    <property type="entry name" value="Porins"/>
    <property type="match status" value="1"/>
</dbReference>
<feature type="signal peptide" evidence="3">
    <location>
        <begin position="1"/>
        <end position="16"/>
    </location>
</feature>
<protein>
    <submittedName>
        <fullName evidence="6">SusC/RagA family TonB-linked outer membrane protein</fullName>
    </submittedName>
</protein>
<keyword evidence="3" id="KW-0732">Signal</keyword>
<dbReference type="Proteomes" id="UP000662373">
    <property type="component" value="Unassembled WGS sequence"/>
</dbReference>
<name>A0A934NIS0_9FLAO</name>
<accession>A0A934NIS0</accession>
<dbReference type="SUPFAM" id="SSF49464">
    <property type="entry name" value="Carboxypeptidase regulatory domain-like"/>
    <property type="match status" value="1"/>
</dbReference>
<sequence length="1177" mass="131396">MSIYAFVLLLANSILATTISGQSLEKTKVSFSLENATVIQVFKIIENQTDFSFVYDNSVSDKIDKINFNYKLISLLTVLEILSKENHLGFKQINNSISVKTLPQIKKNAVETGVVTRDITGTITDSNGVPLPGVTVVLKGTNIGTSSDFDGNFYLSVVSNQPNMTLVFSFVGYVTKEVELGTSNSIKVILDVDVASLDEVIVVGYGTQKKENLTGAISQINADDIALRPVSDVSTSLQGLLPGLNIQVNNGDPSATPDINIRGFNSINGGGPLVLIDGIVGDITRVNPQDIQNVTVLKDAASAAIYGARGAFGVILITTKTGKSGDMRVDYSYNLGLTSPTTRTDFITNPYVYGKTVDAALNGYNGSNYTGYTSDMDWETIRMVADGEIEPFYQPQANGANKFFYKTDWYNHLFKKVQYSKIHNLSISGGSDKLKGYLSGRFYDRDNINNIQDTKLQRYNLKSTLTFKPTKWLELSNNILFNREKNQDFGGYRSGYGGIWSTTTWYDLMPFYPKEINGIPTEIGRGGGGGQGGTSAMADGNNWRKFNEEEFTNTFRAKLTPLKNLEVNFDYSNKITTNANTYRYNEFEYLTTDRLELQTGGINRLGEFRWRNYYNALNLFGSYKVSIKDVHNFKLLLGYNQEDYERDNVFAQQGGLLLRDKSNLAFGTEILNADGSAIAWAVQGYFGRFNYDYKSKYLLEVNARYDGSSRFPENSRWGFFPSVSAGWQVNKENFWEPVGNVVNALKLRVSFGELGNQSVGVNTFQQLMGMGQSSWLDNEQRLVYVSAPGPLPRVVSWETTRSLDFGVDLGLFKNKVNLTFDWFEKNTDGMYLPGTPLPAVFGSSEPRENLASLRNRGIELSMTYRNTFNVGGSPLSFSATANVTNFKGIITKYENPQGLMSTYWEGQELGTIYGYRTDGQFKSDQDALDYQNSFLSPTTNLGNVYNYILNIVQNNEWSRLREGDLKYLDTDGDGSIDRGNYTLDDPGDLRPIGNAMPKFPFGFNVSATWKGFDFSLAGSGVAKQNWYPTGDIYWGTYQRPYLSFLRKDLVNQAWTPGKGGEYPQIERGYASLGSGRSLYEMNDHYLKNIGYLRVKNLTLGFTIPRELTSKYSIQKLRLYFSGENLITWRFGDLTKYVDPEQAGSAINYSDPGNAVGRADLRSYPMGKTVSFGVNLSL</sequence>
<dbReference type="GO" id="GO:0009279">
    <property type="term" value="C:cell outer membrane"/>
    <property type="evidence" value="ECO:0007669"/>
    <property type="project" value="UniProtKB-SubCell"/>
</dbReference>
<reference evidence="6 7" key="1">
    <citation type="submission" date="2020-09" db="EMBL/GenBank/DDBJ databases">
        <title>Draft genome of Gelidibacter salicanalis PAMC21136.</title>
        <authorList>
            <person name="Park H."/>
        </authorList>
    </citation>
    <scope>NUCLEOTIDE SEQUENCE [LARGE SCALE GENOMIC DNA]</scope>
    <source>
        <strain evidence="6 7">PAMC21136</strain>
    </source>
</reference>
<dbReference type="Pfam" id="PF13715">
    <property type="entry name" value="CarbopepD_reg_2"/>
    <property type="match status" value="1"/>
</dbReference>
<dbReference type="InterPro" id="IPR008969">
    <property type="entry name" value="CarboxyPept-like_regulatory"/>
</dbReference>
<keyword evidence="1" id="KW-0813">Transport</keyword>